<dbReference type="GO" id="GO:0009409">
    <property type="term" value="P:response to cold"/>
    <property type="evidence" value="ECO:0007669"/>
    <property type="project" value="UniProtKB-ARBA"/>
</dbReference>
<evidence type="ECO:0000256" key="1">
    <source>
        <dbReference type="ARBA" id="ARBA00008045"/>
    </source>
</evidence>
<organism evidence="2 3">
    <name type="scientific">Adiantum capillus-veneris</name>
    <name type="common">Maidenhair fern</name>
    <dbReference type="NCBI Taxonomy" id="13818"/>
    <lineage>
        <taxon>Eukaryota</taxon>
        <taxon>Viridiplantae</taxon>
        <taxon>Streptophyta</taxon>
        <taxon>Embryophyta</taxon>
        <taxon>Tracheophyta</taxon>
        <taxon>Polypodiopsida</taxon>
        <taxon>Polypodiidae</taxon>
        <taxon>Polypodiales</taxon>
        <taxon>Pteridineae</taxon>
        <taxon>Pteridaceae</taxon>
        <taxon>Vittarioideae</taxon>
        <taxon>Adiantum</taxon>
    </lineage>
</organism>
<reference evidence="2" key="1">
    <citation type="submission" date="2021-01" db="EMBL/GenBank/DDBJ databases">
        <title>Adiantum capillus-veneris genome.</title>
        <authorList>
            <person name="Fang Y."/>
            <person name="Liao Q."/>
        </authorList>
    </citation>
    <scope>NUCLEOTIDE SEQUENCE</scope>
    <source>
        <strain evidence="2">H3</strain>
        <tissue evidence="2">Leaf</tissue>
    </source>
</reference>
<dbReference type="GO" id="GO:0016272">
    <property type="term" value="C:prefoldin complex"/>
    <property type="evidence" value="ECO:0007669"/>
    <property type="project" value="InterPro"/>
</dbReference>
<dbReference type="InterPro" id="IPR009053">
    <property type="entry name" value="Prefoldin"/>
</dbReference>
<dbReference type="InterPro" id="IPR002777">
    <property type="entry name" value="PFD_beta-like"/>
</dbReference>
<accession>A0A9D4VEN7</accession>
<sequence length="83" mass="9523">MEGNSHHDDSDNQAAVRQEVQKLEVACAELKSLPPMRSVYHKRGALFFQSDVKTLTSLHQKELEKAKTRLRIFVKNICRPNFG</sequence>
<evidence type="ECO:0000313" key="3">
    <source>
        <dbReference type="Proteomes" id="UP000886520"/>
    </source>
</evidence>
<dbReference type="AlphaFoldDB" id="A0A9D4VEN7"/>
<evidence type="ECO:0000313" key="2">
    <source>
        <dbReference type="EMBL" id="KAI5084012.1"/>
    </source>
</evidence>
<dbReference type="Proteomes" id="UP000886520">
    <property type="component" value="Chromosome 1"/>
</dbReference>
<gene>
    <name evidence="2" type="ORF">GOP47_0000181</name>
</gene>
<dbReference type="GO" id="GO:0051082">
    <property type="term" value="F:unfolded protein binding"/>
    <property type="evidence" value="ECO:0007669"/>
    <property type="project" value="InterPro"/>
</dbReference>
<name>A0A9D4VEN7_ADICA</name>
<comment type="caution">
    <text evidence="2">The sequence shown here is derived from an EMBL/GenBank/DDBJ whole genome shotgun (WGS) entry which is preliminary data.</text>
</comment>
<dbReference type="Gene3D" id="1.10.287.370">
    <property type="match status" value="1"/>
</dbReference>
<proteinExistence type="inferred from homology"/>
<dbReference type="OrthoDB" id="1889791at2759"/>
<keyword evidence="3" id="KW-1185">Reference proteome</keyword>
<dbReference type="Pfam" id="PF01920">
    <property type="entry name" value="Prefoldin_2"/>
    <property type="match status" value="1"/>
</dbReference>
<dbReference type="SUPFAM" id="SSF46579">
    <property type="entry name" value="Prefoldin"/>
    <property type="match status" value="1"/>
</dbReference>
<comment type="similarity">
    <text evidence="1">Belongs to the prefoldin subunit beta family.</text>
</comment>
<protein>
    <submittedName>
        <fullName evidence="2">Uncharacterized protein</fullName>
    </submittedName>
</protein>
<dbReference type="EMBL" id="JABFUD020000001">
    <property type="protein sequence ID" value="KAI5084012.1"/>
    <property type="molecule type" value="Genomic_DNA"/>
</dbReference>
<dbReference type="GO" id="GO:0006457">
    <property type="term" value="P:protein folding"/>
    <property type="evidence" value="ECO:0007669"/>
    <property type="project" value="InterPro"/>
</dbReference>